<gene>
    <name evidence="3" type="ORF">BBEV_1052</name>
</gene>
<feature type="transmembrane region" description="Helical" evidence="2">
    <location>
        <begin position="15"/>
        <end position="33"/>
    </location>
</feature>
<feature type="region of interest" description="Disordered" evidence="1">
    <location>
        <begin position="37"/>
        <end position="67"/>
    </location>
</feature>
<keyword evidence="2" id="KW-0472">Membrane</keyword>
<keyword evidence="2" id="KW-0812">Transmembrane</keyword>
<evidence type="ECO:0000313" key="3">
    <source>
        <dbReference type="EMBL" id="AOM82421.1"/>
    </source>
</evidence>
<keyword evidence="4" id="KW-1185">Reference proteome</keyword>
<proteinExistence type="predicted"/>
<organism evidence="3 4">
    <name type="scientific">Salisediminibacterium beveridgei</name>
    <dbReference type="NCBI Taxonomy" id="632773"/>
    <lineage>
        <taxon>Bacteria</taxon>
        <taxon>Bacillati</taxon>
        <taxon>Bacillota</taxon>
        <taxon>Bacilli</taxon>
        <taxon>Bacillales</taxon>
        <taxon>Bacillaceae</taxon>
        <taxon>Salisediminibacterium</taxon>
    </lineage>
</organism>
<dbReference type="AlphaFoldDB" id="A0A1D7QTT1"/>
<evidence type="ECO:0000256" key="2">
    <source>
        <dbReference type="SAM" id="Phobius"/>
    </source>
</evidence>
<feature type="compositionally biased region" description="Basic and acidic residues" evidence="1">
    <location>
        <begin position="41"/>
        <end position="67"/>
    </location>
</feature>
<dbReference type="Proteomes" id="UP000094463">
    <property type="component" value="Chromosome"/>
</dbReference>
<dbReference type="STRING" id="632773.BBEV_1052"/>
<evidence type="ECO:0000313" key="4">
    <source>
        <dbReference type="Proteomes" id="UP000094463"/>
    </source>
</evidence>
<keyword evidence="2" id="KW-1133">Transmembrane helix</keyword>
<sequence>MDIFTVPDPNDPMMGYAYIMLIFVLIAASFTVYKMKKSRKQQTDKPEPKAYDMYEYTKNEQSDKKKD</sequence>
<reference evidence="3 4" key="1">
    <citation type="submission" date="2015-08" db="EMBL/GenBank/DDBJ databases">
        <title>The complete genome sequence of Bacillus beveridgei MLTeJB.</title>
        <authorList>
            <person name="Hanson T.E."/>
            <person name="Mesa C."/>
            <person name="Basesman S.M."/>
            <person name="Oremland R.S."/>
        </authorList>
    </citation>
    <scope>NUCLEOTIDE SEQUENCE [LARGE SCALE GENOMIC DNA]</scope>
    <source>
        <strain evidence="3 4">MLTeJB</strain>
    </source>
</reference>
<dbReference type="EMBL" id="CP012502">
    <property type="protein sequence ID" value="AOM82421.1"/>
    <property type="molecule type" value="Genomic_DNA"/>
</dbReference>
<evidence type="ECO:0000256" key="1">
    <source>
        <dbReference type="SAM" id="MobiDB-lite"/>
    </source>
</evidence>
<protein>
    <submittedName>
        <fullName evidence="3">Uncharacterized protein</fullName>
    </submittedName>
</protein>
<dbReference type="OrthoDB" id="2942504at2"/>
<dbReference type="RefSeq" id="WP_069364514.1">
    <property type="nucleotide sequence ID" value="NZ_CP012502.1"/>
</dbReference>
<dbReference type="KEGG" id="bbev:BBEV_1052"/>
<name>A0A1D7QTT1_9BACI</name>
<accession>A0A1D7QTT1</accession>